<feature type="compositionally biased region" description="Polar residues" evidence="1">
    <location>
        <begin position="1"/>
        <end position="20"/>
    </location>
</feature>
<evidence type="ECO:0000256" key="1">
    <source>
        <dbReference type="SAM" id="MobiDB-lite"/>
    </source>
</evidence>
<feature type="compositionally biased region" description="Low complexity" evidence="1">
    <location>
        <begin position="24"/>
        <end position="37"/>
    </location>
</feature>
<reference evidence="3" key="1">
    <citation type="journal article" date="2022" name="Microb. Genom.">
        <title>A global pangenome for the wheat fungal pathogen Pyrenophora tritici-repentis and prediction of effector protein structural homology.</title>
        <authorList>
            <person name="Moolhuijzen P.M."/>
            <person name="See P.T."/>
            <person name="Shi G."/>
            <person name="Powell H.R."/>
            <person name="Cockram J."/>
            <person name="Jorgensen L.N."/>
            <person name="Benslimane H."/>
            <person name="Strelkov S.E."/>
            <person name="Turner J."/>
            <person name="Liu Z."/>
            <person name="Moffat C.S."/>
        </authorList>
    </citation>
    <scope>NUCLEOTIDE SEQUENCE [LARGE SCALE GENOMIC DNA]</scope>
</reference>
<proteinExistence type="predicted"/>
<gene>
    <name evidence="2" type="ORF">Ptr86124_000411</name>
</gene>
<comment type="caution">
    <text evidence="2">The sequence shown here is derived from an EMBL/GenBank/DDBJ whole genome shotgun (WGS) entry which is preliminary data.</text>
</comment>
<keyword evidence="3" id="KW-1185">Reference proteome</keyword>
<dbReference type="AlphaFoldDB" id="A0A922NQB5"/>
<accession>A0A922NQB5</accession>
<feature type="region of interest" description="Disordered" evidence="1">
    <location>
        <begin position="1"/>
        <end position="45"/>
    </location>
</feature>
<protein>
    <submittedName>
        <fullName evidence="2">Uncharacterized protein</fullName>
    </submittedName>
</protein>
<dbReference type="EMBL" id="NRDI02000001">
    <property type="protein sequence ID" value="KAI1520043.1"/>
    <property type="molecule type" value="Genomic_DNA"/>
</dbReference>
<evidence type="ECO:0000313" key="3">
    <source>
        <dbReference type="Proteomes" id="UP000249757"/>
    </source>
</evidence>
<organism evidence="2 3">
    <name type="scientific">Pyrenophora tritici-repentis</name>
    <dbReference type="NCBI Taxonomy" id="45151"/>
    <lineage>
        <taxon>Eukaryota</taxon>
        <taxon>Fungi</taxon>
        <taxon>Dikarya</taxon>
        <taxon>Ascomycota</taxon>
        <taxon>Pezizomycotina</taxon>
        <taxon>Dothideomycetes</taxon>
        <taxon>Pleosporomycetidae</taxon>
        <taxon>Pleosporales</taxon>
        <taxon>Pleosporineae</taxon>
        <taxon>Pleosporaceae</taxon>
        <taxon>Pyrenophora</taxon>
    </lineage>
</organism>
<evidence type="ECO:0000313" key="2">
    <source>
        <dbReference type="EMBL" id="KAI1520043.1"/>
    </source>
</evidence>
<dbReference type="Proteomes" id="UP000249757">
    <property type="component" value="Unassembled WGS sequence"/>
</dbReference>
<name>A0A922NQB5_9PLEO</name>
<sequence>MPMSTHNPSTWPYSDSQKQATWVAAPTTQPAPSSSQSNHDLPNKMVDSFPTDLVFALPRNATIRGEPVPLGPEG</sequence>